<keyword evidence="1 3" id="KW-0238">DNA-binding</keyword>
<dbReference type="CDD" id="cd00383">
    <property type="entry name" value="trans_reg_C"/>
    <property type="match status" value="1"/>
</dbReference>
<gene>
    <name evidence="6" type="ORF">MTR66_03845</name>
</gene>
<dbReference type="Gene3D" id="1.10.10.10">
    <property type="entry name" value="Winged helix-like DNA-binding domain superfamily/Winged helix DNA-binding domain"/>
    <property type="match status" value="1"/>
</dbReference>
<reference evidence="6 7" key="1">
    <citation type="submission" date="2022-04" db="EMBL/GenBank/DDBJ databases">
        <title>Identification of a novel bacterium isolated from mangrove sediments.</title>
        <authorList>
            <person name="Pan X."/>
        </authorList>
    </citation>
    <scope>NUCLEOTIDE SEQUENCE [LARGE SCALE GENOMIC DNA]</scope>
    <source>
        <strain evidence="6 7">B2638</strain>
    </source>
</reference>
<protein>
    <submittedName>
        <fullName evidence="6">Response regulator</fullName>
    </submittedName>
</protein>
<dbReference type="Pfam" id="PF00072">
    <property type="entry name" value="Response_reg"/>
    <property type="match status" value="1"/>
</dbReference>
<dbReference type="PROSITE" id="PS51755">
    <property type="entry name" value="OMPR_PHOB"/>
    <property type="match status" value="1"/>
</dbReference>
<evidence type="ECO:0000256" key="1">
    <source>
        <dbReference type="ARBA" id="ARBA00023125"/>
    </source>
</evidence>
<name>A0ABT0BLK9_9SPHN</name>
<dbReference type="PANTHER" id="PTHR48111:SF59">
    <property type="entry name" value="TRANSCRIPTIONAL REGULATORY PROTEIN BAER"/>
    <property type="match status" value="1"/>
</dbReference>
<keyword evidence="7" id="KW-1185">Reference proteome</keyword>
<dbReference type="SUPFAM" id="SSF46894">
    <property type="entry name" value="C-terminal effector domain of the bipartite response regulators"/>
    <property type="match status" value="1"/>
</dbReference>
<dbReference type="InterPro" id="IPR001867">
    <property type="entry name" value="OmpR/PhoB-type_DNA-bd"/>
</dbReference>
<sequence length="235" mass="26127">MKQPILIVEDEQEIAEVLIAYVTRAGFEVARAASVDEAIRMHAQLRPQLVLLDIGLPGGDGIEVLTAIRRRFETPVIMVSAVQDDITKLSSLRIGADDYVLKPFNPAEVVERIRVVLRRTSRMTGQRTLAVGKLLVELDERLATYRDAEMDRDVHLPLTPAEFAILAHMARQPRRAFSRAELLEAALPDSDAYDRVIDSHLSKLRHKLAAAGCTDLIEAVRGIGYRLCSDVAVKP</sequence>
<evidence type="ECO:0000256" key="2">
    <source>
        <dbReference type="PROSITE-ProRule" id="PRU00169"/>
    </source>
</evidence>
<organism evidence="6 7">
    <name type="scientific">Novosphingobium beihaiensis</name>
    <dbReference type="NCBI Taxonomy" id="2930389"/>
    <lineage>
        <taxon>Bacteria</taxon>
        <taxon>Pseudomonadati</taxon>
        <taxon>Pseudomonadota</taxon>
        <taxon>Alphaproteobacteria</taxon>
        <taxon>Sphingomonadales</taxon>
        <taxon>Sphingomonadaceae</taxon>
        <taxon>Novosphingobium</taxon>
    </lineage>
</organism>
<dbReference type="SUPFAM" id="SSF52172">
    <property type="entry name" value="CheY-like"/>
    <property type="match status" value="1"/>
</dbReference>
<dbReference type="Pfam" id="PF00486">
    <property type="entry name" value="Trans_reg_C"/>
    <property type="match status" value="1"/>
</dbReference>
<feature type="DNA-binding region" description="OmpR/PhoB-type" evidence="3">
    <location>
        <begin position="126"/>
        <end position="229"/>
    </location>
</feature>
<dbReference type="Gene3D" id="3.40.50.2300">
    <property type="match status" value="1"/>
</dbReference>
<accession>A0ABT0BLK9</accession>
<comment type="caution">
    <text evidence="6">The sequence shown here is derived from an EMBL/GenBank/DDBJ whole genome shotgun (WGS) entry which is preliminary data.</text>
</comment>
<evidence type="ECO:0000313" key="7">
    <source>
        <dbReference type="Proteomes" id="UP001202281"/>
    </source>
</evidence>
<keyword evidence="2" id="KW-0597">Phosphoprotein</keyword>
<feature type="modified residue" description="4-aspartylphosphate" evidence="2">
    <location>
        <position position="53"/>
    </location>
</feature>
<dbReference type="RefSeq" id="WP_243918095.1">
    <property type="nucleotide sequence ID" value="NZ_JALHLG010000005.1"/>
</dbReference>
<dbReference type="InterPro" id="IPR001789">
    <property type="entry name" value="Sig_transdc_resp-reg_receiver"/>
</dbReference>
<dbReference type="Proteomes" id="UP001202281">
    <property type="component" value="Unassembled WGS sequence"/>
</dbReference>
<evidence type="ECO:0000256" key="3">
    <source>
        <dbReference type="PROSITE-ProRule" id="PRU01091"/>
    </source>
</evidence>
<dbReference type="PANTHER" id="PTHR48111">
    <property type="entry name" value="REGULATOR OF RPOS"/>
    <property type="match status" value="1"/>
</dbReference>
<feature type="domain" description="OmpR/PhoB-type" evidence="5">
    <location>
        <begin position="126"/>
        <end position="229"/>
    </location>
</feature>
<dbReference type="SMART" id="SM00862">
    <property type="entry name" value="Trans_reg_C"/>
    <property type="match status" value="1"/>
</dbReference>
<dbReference type="InterPro" id="IPR016032">
    <property type="entry name" value="Sig_transdc_resp-reg_C-effctor"/>
</dbReference>
<feature type="domain" description="Response regulatory" evidence="4">
    <location>
        <begin position="4"/>
        <end position="117"/>
    </location>
</feature>
<dbReference type="SMART" id="SM00448">
    <property type="entry name" value="REC"/>
    <property type="match status" value="1"/>
</dbReference>
<dbReference type="InterPro" id="IPR039420">
    <property type="entry name" value="WalR-like"/>
</dbReference>
<evidence type="ECO:0000259" key="4">
    <source>
        <dbReference type="PROSITE" id="PS50110"/>
    </source>
</evidence>
<dbReference type="PROSITE" id="PS50110">
    <property type="entry name" value="RESPONSE_REGULATORY"/>
    <property type="match status" value="1"/>
</dbReference>
<dbReference type="InterPro" id="IPR011006">
    <property type="entry name" value="CheY-like_superfamily"/>
</dbReference>
<dbReference type="InterPro" id="IPR036388">
    <property type="entry name" value="WH-like_DNA-bd_sf"/>
</dbReference>
<evidence type="ECO:0000313" key="6">
    <source>
        <dbReference type="EMBL" id="MCJ2185946.1"/>
    </source>
</evidence>
<dbReference type="CDD" id="cd17574">
    <property type="entry name" value="REC_OmpR"/>
    <property type="match status" value="1"/>
</dbReference>
<dbReference type="EMBL" id="JALHLG010000005">
    <property type="protein sequence ID" value="MCJ2185946.1"/>
    <property type="molecule type" value="Genomic_DNA"/>
</dbReference>
<proteinExistence type="predicted"/>
<dbReference type="Gene3D" id="6.10.250.690">
    <property type="match status" value="1"/>
</dbReference>
<evidence type="ECO:0000259" key="5">
    <source>
        <dbReference type="PROSITE" id="PS51755"/>
    </source>
</evidence>